<evidence type="ECO:0000256" key="4">
    <source>
        <dbReference type="ARBA" id="ARBA00022833"/>
    </source>
</evidence>
<name>A0AAE3HJY6_9GAMM</name>
<dbReference type="InterPro" id="IPR053138">
    <property type="entry name" value="N-alpha-Ac-DABA_deacetylase"/>
</dbReference>
<evidence type="ECO:0000256" key="2">
    <source>
        <dbReference type="ARBA" id="ARBA00022723"/>
    </source>
</evidence>
<evidence type="ECO:0000256" key="1">
    <source>
        <dbReference type="ARBA" id="ARBA00001947"/>
    </source>
</evidence>
<dbReference type="EMBL" id="JANUCT010000003">
    <property type="protein sequence ID" value="MCS3902474.1"/>
    <property type="molecule type" value="Genomic_DNA"/>
</dbReference>
<dbReference type="PANTHER" id="PTHR37326">
    <property type="entry name" value="BLL3975 PROTEIN"/>
    <property type="match status" value="1"/>
</dbReference>
<dbReference type="AlphaFoldDB" id="A0AAE3HJY6"/>
<dbReference type="GO" id="GO:0016811">
    <property type="term" value="F:hydrolase activity, acting on carbon-nitrogen (but not peptide) bonds, in linear amides"/>
    <property type="evidence" value="ECO:0007669"/>
    <property type="project" value="InterPro"/>
</dbReference>
<gene>
    <name evidence="6" type="ORF">J2T55_000478</name>
</gene>
<keyword evidence="4" id="KW-0862">Zinc</keyword>
<keyword evidence="2" id="KW-0479">Metal-binding</keyword>
<dbReference type="PANTHER" id="PTHR37326:SF1">
    <property type="entry name" value="BLL3975 PROTEIN"/>
    <property type="match status" value="1"/>
</dbReference>
<dbReference type="Pfam" id="PF24827">
    <property type="entry name" value="AstE_AspA_cat"/>
    <property type="match status" value="1"/>
</dbReference>
<dbReference type="InterPro" id="IPR055438">
    <property type="entry name" value="AstE_AspA_cat"/>
</dbReference>
<keyword evidence="7" id="KW-1185">Reference proteome</keyword>
<dbReference type="InterPro" id="IPR043795">
    <property type="entry name" value="N-alpha-Ac-DABA-like"/>
</dbReference>
<dbReference type="CDD" id="cd06251">
    <property type="entry name" value="M14_ASTE_ASPA-like"/>
    <property type="match status" value="1"/>
</dbReference>
<keyword evidence="3" id="KW-0378">Hydrolase</keyword>
<dbReference type="PIRSF" id="PIRSF039012">
    <property type="entry name" value="ASP"/>
    <property type="match status" value="1"/>
</dbReference>
<protein>
    <submittedName>
        <fullName evidence="6">Deacylase</fullName>
    </submittedName>
</protein>
<evidence type="ECO:0000313" key="7">
    <source>
        <dbReference type="Proteomes" id="UP001204445"/>
    </source>
</evidence>
<dbReference type="GO" id="GO:0016788">
    <property type="term" value="F:hydrolase activity, acting on ester bonds"/>
    <property type="evidence" value="ECO:0007669"/>
    <property type="project" value="InterPro"/>
</dbReference>
<comment type="cofactor">
    <cofactor evidence="1">
        <name>Zn(2+)</name>
        <dbReference type="ChEBI" id="CHEBI:29105"/>
    </cofactor>
</comment>
<dbReference type="Gene3D" id="3.40.630.10">
    <property type="entry name" value="Zn peptidases"/>
    <property type="match status" value="1"/>
</dbReference>
<dbReference type="RefSeq" id="WP_259054010.1">
    <property type="nucleotide sequence ID" value="NZ_JANUCT010000003.1"/>
</dbReference>
<dbReference type="Proteomes" id="UP001204445">
    <property type="component" value="Unassembled WGS sequence"/>
</dbReference>
<dbReference type="GO" id="GO:0046872">
    <property type="term" value="F:metal ion binding"/>
    <property type="evidence" value="ECO:0007669"/>
    <property type="project" value="UniProtKB-KW"/>
</dbReference>
<comment type="caution">
    <text evidence="6">The sequence shown here is derived from an EMBL/GenBank/DDBJ whole genome shotgun (WGS) entry which is preliminary data.</text>
</comment>
<evidence type="ECO:0000256" key="3">
    <source>
        <dbReference type="ARBA" id="ARBA00022801"/>
    </source>
</evidence>
<proteinExistence type="predicted"/>
<evidence type="ECO:0000259" key="5">
    <source>
        <dbReference type="Pfam" id="PF24827"/>
    </source>
</evidence>
<feature type="domain" description="Succinylglutamate desuccinylase/Aspartoacylase catalytic" evidence="5">
    <location>
        <begin position="44"/>
        <end position="229"/>
    </location>
</feature>
<evidence type="ECO:0000313" key="6">
    <source>
        <dbReference type="EMBL" id="MCS3902474.1"/>
    </source>
</evidence>
<dbReference type="SUPFAM" id="SSF53187">
    <property type="entry name" value="Zn-dependent exopeptidases"/>
    <property type="match status" value="1"/>
</dbReference>
<sequence>MSSTETPATMAGTRIRHSFLKVLTGSDLSRRRLPLMQAHADASGPVLWLTACAHGDEVGGIVIIQEIFKRLQRNGLLCGSVYAFPLMNPLGFETASRSIPFSDEDLNRSFPGNERGSLGERIAAQIFNRITETEPTLVVDLHNDWIRSIPYAVIDPIGAQTAAPLHQTVTDHASTSGLLVIRENEIVHNTLSYSLIAHGIPALTLEMGESYVVNERNIDIGVRSVWNLLTRLGLTQPEPQGEFRYPLPDTINGDIYHYTDKPWSSTSGIIRFLARPGDVVRANQPIARIYNAFGKPQETLNATADGIVLGHADSSVAFPGIPIMAFGVKP</sequence>
<reference evidence="6" key="1">
    <citation type="submission" date="2022-08" db="EMBL/GenBank/DDBJ databases">
        <title>Genomic Encyclopedia of Type Strains, Phase III (KMG-III): the genomes of soil and plant-associated and newly described type strains.</title>
        <authorList>
            <person name="Whitman W."/>
        </authorList>
    </citation>
    <scope>NUCLEOTIDE SEQUENCE</scope>
    <source>
        <strain evidence="6">HMT 1</strain>
    </source>
</reference>
<accession>A0AAE3HJY6</accession>
<organism evidence="6 7">
    <name type="scientific">Methylohalomonas lacus</name>
    <dbReference type="NCBI Taxonomy" id="398773"/>
    <lineage>
        <taxon>Bacteria</taxon>
        <taxon>Pseudomonadati</taxon>
        <taxon>Pseudomonadota</taxon>
        <taxon>Gammaproteobacteria</taxon>
        <taxon>Methylohalomonadales</taxon>
        <taxon>Methylohalomonadaceae</taxon>
        <taxon>Methylohalomonas</taxon>
    </lineage>
</organism>